<feature type="transmembrane region" description="Helical" evidence="5">
    <location>
        <begin position="412"/>
        <end position="433"/>
    </location>
</feature>
<dbReference type="InterPro" id="IPR036513">
    <property type="entry name" value="STAS_dom_sf"/>
</dbReference>
<dbReference type="SUPFAM" id="SSF52091">
    <property type="entry name" value="SpoIIaa-like"/>
    <property type="match status" value="1"/>
</dbReference>
<dbReference type="InterPro" id="IPR011547">
    <property type="entry name" value="SLC26A/SulP_dom"/>
</dbReference>
<dbReference type="CDD" id="cd07042">
    <property type="entry name" value="STAS_SulP_like_sulfate_transporter"/>
    <property type="match status" value="1"/>
</dbReference>
<dbReference type="OrthoDB" id="288203at2759"/>
<feature type="transmembrane region" description="Helical" evidence="5">
    <location>
        <begin position="345"/>
        <end position="363"/>
    </location>
</feature>
<evidence type="ECO:0000256" key="4">
    <source>
        <dbReference type="ARBA" id="ARBA00023136"/>
    </source>
</evidence>
<feature type="transmembrane region" description="Helical" evidence="5">
    <location>
        <begin position="251"/>
        <end position="274"/>
    </location>
</feature>
<gene>
    <name evidence="7" type="ORF">PROFUN_05893</name>
</gene>
<dbReference type="PROSITE" id="PS50801">
    <property type="entry name" value="STAS"/>
    <property type="match status" value="1"/>
</dbReference>
<feature type="transmembrane region" description="Helical" evidence="5">
    <location>
        <begin position="383"/>
        <end position="405"/>
    </location>
</feature>
<feature type="transmembrane region" description="Helical" evidence="5">
    <location>
        <begin position="117"/>
        <end position="133"/>
    </location>
</feature>
<evidence type="ECO:0000256" key="3">
    <source>
        <dbReference type="ARBA" id="ARBA00022989"/>
    </source>
</evidence>
<dbReference type="InterPro" id="IPR002645">
    <property type="entry name" value="STAS_dom"/>
</dbReference>
<dbReference type="GO" id="GO:0016020">
    <property type="term" value="C:membrane"/>
    <property type="evidence" value="ECO:0007669"/>
    <property type="project" value="UniProtKB-SubCell"/>
</dbReference>
<keyword evidence="4 5" id="KW-0472">Membrane</keyword>
<keyword evidence="3 5" id="KW-1133">Transmembrane helix</keyword>
<dbReference type="InterPro" id="IPR001902">
    <property type="entry name" value="SLC26A/SulP_fam"/>
</dbReference>
<reference evidence="7 8" key="1">
    <citation type="journal article" date="2018" name="Genome Biol. Evol.">
        <title>Multiple Roots of Fruiting Body Formation in Amoebozoa.</title>
        <authorList>
            <person name="Hillmann F."/>
            <person name="Forbes G."/>
            <person name="Novohradska S."/>
            <person name="Ferling I."/>
            <person name="Riege K."/>
            <person name="Groth M."/>
            <person name="Westermann M."/>
            <person name="Marz M."/>
            <person name="Spaller T."/>
            <person name="Winckler T."/>
            <person name="Schaap P."/>
            <person name="Glockner G."/>
        </authorList>
    </citation>
    <scope>NUCLEOTIDE SEQUENCE [LARGE SCALE GENOMIC DNA]</scope>
    <source>
        <strain evidence="7 8">Jena</strain>
    </source>
</reference>
<organism evidence="7 8">
    <name type="scientific">Planoprotostelium fungivorum</name>
    <dbReference type="NCBI Taxonomy" id="1890364"/>
    <lineage>
        <taxon>Eukaryota</taxon>
        <taxon>Amoebozoa</taxon>
        <taxon>Evosea</taxon>
        <taxon>Variosea</taxon>
        <taxon>Cavosteliida</taxon>
        <taxon>Cavosteliaceae</taxon>
        <taxon>Planoprotostelium</taxon>
    </lineage>
</organism>
<dbReference type="PANTHER" id="PTHR11814">
    <property type="entry name" value="SULFATE TRANSPORTER"/>
    <property type="match status" value="1"/>
</dbReference>
<name>A0A2P6NKU4_9EUKA</name>
<dbReference type="NCBIfam" id="TIGR00815">
    <property type="entry name" value="sulP"/>
    <property type="match status" value="1"/>
</dbReference>
<evidence type="ECO:0000313" key="8">
    <source>
        <dbReference type="Proteomes" id="UP000241769"/>
    </source>
</evidence>
<keyword evidence="8" id="KW-1185">Reference proteome</keyword>
<evidence type="ECO:0000313" key="7">
    <source>
        <dbReference type="EMBL" id="PRP84558.1"/>
    </source>
</evidence>
<evidence type="ECO:0000256" key="2">
    <source>
        <dbReference type="ARBA" id="ARBA00022692"/>
    </source>
</evidence>
<comment type="subcellular location">
    <subcellularLocation>
        <location evidence="1">Membrane</location>
        <topology evidence="1">Multi-pass membrane protein</topology>
    </subcellularLocation>
</comment>
<dbReference type="PROSITE" id="PS01130">
    <property type="entry name" value="SLC26A"/>
    <property type="match status" value="1"/>
</dbReference>
<accession>A0A2P6NKU4</accession>
<evidence type="ECO:0000256" key="5">
    <source>
        <dbReference type="SAM" id="Phobius"/>
    </source>
</evidence>
<feature type="transmembrane region" description="Helical" evidence="5">
    <location>
        <begin position="139"/>
        <end position="161"/>
    </location>
</feature>
<dbReference type="Proteomes" id="UP000241769">
    <property type="component" value="Unassembled WGS sequence"/>
</dbReference>
<dbReference type="EMBL" id="MDYQ01000061">
    <property type="protein sequence ID" value="PRP84558.1"/>
    <property type="molecule type" value="Genomic_DNA"/>
</dbReference>
<keyword evidence="2 5" id="KW-0812">Transmembrane</keyword>
<feature type="transmembrane region" description="Helical" evidence="5">
    <location>
        <begin position="63"/>
        <end position="86"/>
    </location>
</feature>
<dbReference type="InterPro" id="IPR018045">
    <property type="entry name" value="S04_transporter_CS"/>
</dbReference>
<evidence type="ECO:0000256" key="1">
    <source>
        <dbReference type="ARBA" id="ARBA00004141"/>
    </source>
</evidence>
<comment type="caution">
    <text evidence="7">The sequence shown here is derived from an EMBL/GenBank/DDBJ whole genome shotgun (WGS) entry which is preliminary data.</text>
</comment>
<dbReference type="InParanoid" id="A0A2P6NKU4"/>
<dbReference type="Pfam" id="PF00916">
    <property type="entry name" value="Sulfate_transp"/>
    <property type="match status" value="1"/>
</dbReference>
<protein>
    <submittedName>
        <fullName evidence="7">Sulfate permease</fullName>
    </submittedName>
</protein>
<proteinExistence type="predicted"/>
<dbReference type="STRING" id="1890364.A0A2P6NKU4"/>
<feature type="transmembrane region" description="Helical" evidence="5">
    <location>
        <begin position="305"/>
        <end position="325"/>
    </location>
</feature>
<feature type="transmembrane region" description="Helical" evidence="5">
    <location>
        <begin position="92"/>
        <end position="110"/>
    </location>
</feature>
<evidence type="ECO:0000259" key="6">
    <source>
        <dbReference type="PROSITE" id="PS50801"/>
    </source>
</evidence>
<dbReference type="AlphaFoldDB" id="A0A2P6NKU4"/>
<dbReference type="GO" id="GO:0008271">
    <property type="term" value="F:secondary active sulfate transmembrane transporter activity"/>
    <property type="evidence" value="ECO:0007669"/>
    <property type="project" value="InterPro"/>
</dbReference>
<dbReference type="Gene3D" id="3.30.750.24">
    <property type="entry name" value="STAS domain"/>
    <property type="match status" value="1"/>
</dbReference>
<sequence length="856" mass="94570">MQYWLRAVMVHTESGPRWSSNNESDGARVIKLVGRSVLSSIRLLPKSLPGIIQRTLPPIKRGFIIGDCIAGLTVGIMVVPQGLAYAKVANLPVQYGLYSAYLGCLIYCLFGTSKDINLGPTAVLSLITGQIVANNSTISAATIATAAAFFSGLIALGLGVFRLGILLDFFPAPVLAGYTTGAAINIAVTQLPKFLGIQGINNRNPTYQVIYDVCKNIPHIAWRDLLIGFSSFTLLTIMEQLRKKWGPKHRWVQVMGTARFSITVIIFTFLSFLICRNETVYSFSLVKTVPSGLLAPRSPGVTERWISSGMSSIVTLTLASVLEHIAISKALARKGQYVVDTDQELLAIGVTNVVGSFFGAYPVTGSFSRSAVSAQSGVNSPLAGLITGIIVIISLICMTPAFYYIPEATLSAVIIGAVLNLILTFDVFVNLWRISLLDFMAAVFALVLTVIVSVEIGIGAATGFALAVLLYRIARPHTSHLVHVVRHPNVWVDADKDDLGGSTDEESTSVVNVLKKRGSHLLRSKREDVEAAPPGILVLRMNESLIFPNMEYFKQQVYENVYKFTRVPDAIATRRKMWSDDFDHIVKNIRLREHGRVVDDEDLPPLKAIIFDFSTVNNMDSSGLQGLFDLHAILRDEGRDNETDVFFEIHFVAVQKSVLRLLELSGITKPIVPITPHLGSNRQTVVDEEEYRTLETESEMTEQGTISNQETQSDALITDPSLVHLTIEEAIGAVQSRYLDFQNRKSTTVTIEQDRIRTPQVSVHDVYIFNYGSVVLSIDVADVCSWYGRSQFYSMILKASELGLDKSADIANQQKTSLWIVAVTRPPETMMERLRDKWLWLREIDFRTEISVDDAA</sequence>
<dbReference type="Pfam" id="PF01740">
    <property type="entry name" value="STAS"/>
    <property type="match status" value="1"/>
</dbReference>
<feature type="transmembrane region" description="Helical" evidence="5">
    <location>
        <begin position="439"/>
        <end position="471"/>
    </location>
</feature>
<feature type="domain" description="STAS" evidence="6">
    <location>
        <begin position="534"/>
        <end position="688"/>
    </location>
</feature>